<evidence type="ECO:0000256" key="1">
    <source>
        <dbReference type="SAM" id="MobiDB-lite"/>
    </source>
</evidence>
<dbReference type="AlphaFoldDB" id="A0A183SLF0"/>
<organism evidence="4">
    <name type="scientific">Schistocephalus solidus</name>
    <name type="common">Tapeworm</name>
    <dbReference type="NCBI Taxonomy" id="70667"/>
    <lineage>
        <taxon>Eukaryota</taxon>
        <taxon>Metazoa</taxon>
        <taxon>Spiralia</taxon>
        <taxon>Lophotrochozoa</taxon>
        <taxon>Platyhelminthes</taxon>
        <taxon>Cestoda</taxon>
        <taxon>Eucestoda</taxon>
        <taxon>Diphyllobothriidea</taxon>
        <taxon>Diphyllobothriidae</taxon>
        <taxon>Schistocephalus</taxon>
    </lineage>
</organism>
<dbReference type="WBParaSite" id="SSLN_0000521101-mRNA-1">
    <property type="protein sequence ID" value="SSLN_0000521101-mRNA-1"/>
    <property type="gene ID" value="SSLN_0000521101"/>
</dbReference>
<reference evidence="4" key="1">
    <citation type="submission" date="2016-06" db="UniProtKB">
        <authorList>
            <consortium name="WormBaseParasite"/>
        </authorList>
    </citation>
    <scope>IDENTIFICATION</scope>
</reference>
<proteinExistence type="predicted"/>
<dbReference type="OrthoDB" id="8188641at2759"/>
<evidence type="ECO:0000313" key="3">
    <source>
        <dbReference type="Proteomes" id="UP000275846"/>
    </source>
</evidence>
<name>A0A183SLF0_SCHSO</name>
<reference evidence="2 3" key="2">
    <citation type="submission" date="2018-11" db="EMBL/GenBank/DDBJ databases">
        <authorList>
            <consortium name="Pathogen Informatics"/>
        </authorList>
    </citation>
    <scope>NUCLEOTIDE SEQUENCE [LARGE SCALE GENOMIC DNA]</scope>
    <source>
        <strain evidence="2 3">NST_G2</strain>
    </source>
</reference>
<dbReference type="Proteomes" id="UP000275846">
    <property type="component" value="Unassembled WGS sequence"/>
</dbReference>
<keyword evidence="3" id="KW-1185">Reference proteome</keyword>
<accession>A0A183SLF0</accession>
<evidence type="ECO:0000313" key="4">
    <source>
        <dbReference type="WBParaSite" id="SSLN_0000521101-mRNA-1"/>
    </source>
</evidence>
<gene>
    <name evidence="2" type="ORF">SSLN_LOCUS5048</name>
</gene>
<sequence length="77" mass="8395">MADYCNGLSCFVCNSSENSGCLDKNFKEYSQSTLAKQFCMVSNARFCIKTTALYGGNTVKNSESGDRAENSPNAKLM</sequence>
<dbReference type="EMBL" id="UYSU01033096">
    <property type="protein sequence ID" value="VDL91433.1"/>
    <property type="molecule type" value="Genomic_DNA"/>
</dbReference>
<protein>
    <submittedName>
        <fullName evidence="2 4">Uncharacterized protein</fullName>
    </submittedName>
</protein>
<evidence type="ECO:0000313" key="2">
    <source>
        <dbReference type="EMBL" id="VDL91433.1"/>
    </source>
</evidence>
<feature type="region of interest" description="Disordered" evidence="1">
    <location>
        <begin position="56"/>
        <end position="77"/>
    </location>
</feature>